<protein>
    <submittedName>
        <fullName evidence="4">Insulinase (Peptidase M16)</fullName>
    </submittedName>
</protein>
<dbReference type="EMBL" id="JADGKB010000155">
    <property type="protein sequence ID" value="KAJ3252084.1"/>
    <property type="molecule type" value="Genomic_DNA"/>
</dbReference>
<dbReference type="Gene3D" id="3.30.830.10">
    <property type="entry name" value="Metalloenzyme, LuxS/M16 peptidase-like"/>
    <property type="match status" value="3"/>
</dbReference>
<evidence type="ECO:0000259" key="2">
    <source>
        <dbReference type="Pfam" id="PF16187"/>
    </source>
</evidence>
<evidence type="ECO:0000256" key="1">
    <source>
        <dbReference type="ARBA" id="ARBA00022723"/>
    </source>
</evidence>
<organism evidence="4 5">
    <name type="scientific">Boothiomyces macroporosus</name>
    <dbReference type="NCBI Taxonomy" id="261099"/>
    <lineage>
        <taxon>Eukaryota</taxon>
        <taxon>Fungi</taxon>
        <taxon>Fungi incertae sedis</taxon>
        <taxon>Chytridiomycota</taxon>
        <taxon>Chytridiomycota incertae sedis</taxon>
        <taxon>Chytridiomycetes</taxon>
        <taxon>Rhizophydiales</taxon>
        <taxon>Terramycetaceae</taxon>
        <taxon>Boothiomyces</taxon>
    </lineage>
</organism>
<comment type="caution">
    <text evidence="4">The sequence shown here is derived from an EMBL/GenBank/DDBJ whole genome shotgun (WGS) entry which is preliminary data.</text>
</comment>
<dbReference type="SUPFAM" id="SSF63411">
    <property type="entry name" value="LuxS/MPP-like metallohydrolase"/>
    <property type="match status" value="3"/>
</dbReference>
<evidence type="ECO:0000313" key="5">
    <source>
        <dbReference type="Proteomes" id="UP001210925"/>
    </source>
</evidence>
<dbReference type="AlphaFoldDB" id="A0AAD5U9Y0"/>
<dbReference type="GO" id="GO:0005829">
    <property type="term" value="C:cytosol"/>
    <property type="evidence" value="ECO:0007669"/>
    <property type="project" value="TreeGrafter"/>
</dbReference>
<reference evidence="4" key="1">
    <citation type="submission" date="2020-05" db="EMBL/GenBank/DDBJ databases">
        <title>Phylogenomic resolution of chytrid fungi.</title>
        <authorList>
            <person name="Stajich J.E."/>
            <person name="Amses K."/>
            <person name="Simmons R."/>
            <person name="Seto K."/>
            <person name="Myers J."/>
            <person name="Bonds A."/>
            <person name="Quandt C.A."/>
            <person name="Barry K."/>
            <person name="Liu P."/>
            <person name="Grigoriev I."/>
            <person name="Longcore J.E."/>
            <person name="James T.Y."/>
        </authorList>
    </citation>
    <scope>NUCLEOTIDE SEQUENCE</scope>
    <source>
        <strain evidence="4">PLAUS21</strain>
    </source>
</reference>
<dbReference type="GO" id="GO:0043171">
    <property type="term" value="P:peptide catabolic process"/>
    <property type="evidence" value="ECO:0007669"/>
    <property type="project" value="TreeGrafter"/>
</dbReference>
<accession>A0AAD5U9Y0</accession>
<sequence length="596" mass="69550">CKAINELHFKFMETPASASTYTSALAGDLHNFKAGYVLSGKFLMRIFDPDTIGKCLEYLRVNNCLIMLESPEFDTSGWLKSKWYGTEYKVESFSREFVRKIKGLSFNSQLSLPQENQFIPRKLDILPHGSHSTPLIIKESERVRFWHLQEDKFRIPKSFAFFEFKTHRAYQSARDHILMTLYKMMVMDSLNEYSYHAEVAGLSYTLECTTESLTLTVGGYSDKLPVLLNNIGKKMSQFSVNKSRFDIIKDQLRKKTLNWFQIAPYSHAMYFVSFVTQEKLYSAGEKLRELETISFYELKEFSSHIFESGFVEGFVHGNTSHSTALEYCENLISHFQYSPLDDKESLYVRVHMLEEGSNIVYTKDLFNDQNVNSAIEFCLQIGSLANSSLRSLLTLITQISQEHAFDRLRTKEQLGYMVYTGIRKQAEMISFRIIVQSEKSPRYLESRIENFIEKLEQIILELEDEDLESYKSSVILQLQEKSQNLHQESTKLWGCITSQYYDFDQHHDDIHHINQISKQDLHQFYKDYFSSSSPKRKKLSVHMKSKLAQEMNEKDNLLKNAIFINDDTLHEFKSKLQLNDIARPVADISTWIKCNK</sequence>
<evidence type="ECO:0000259" key="3">
    <source>
        <dbReference type="Pfam" id="PF22456"/>
    </source>
</evidence>
<keyword evidence="1" id="KW-0479">Metal-binding</keyword>
<dbReference type="Pfam" id="PF22456">
    <property type="entry name" value="PqqF-like_C_4"/>
    <property type="match status" value="1"/>
</dbReference>
<dbReference type="GO" id="GO:0046872">
    <property type="term" value="F:metal ion binding"/>
    <property type="evidence" value="ECO:0007669"/>
    <property type="project" value="UniProtKB-KW"/>
</dbReference>
<dbReference type="InterPro" id="IPR050626">
    <property type="entry name" value="Peptidase_M16"/>
</dbReference>
<dbReference type="PANTHER" id="PTHR43690:SF18">
    <property type="entry name" value="INSULIN-DEGRADING ENZYME-RELATED"/>
    <property type="match status" value="1"/>
</dbReference>
<dbReference type="Pfam" id="PF16187">
    <property type="entry name" value="Peptidase_M16_M"/>
    <property type="match status" value="1"/>
</dbReference>
<feature type="domain" description="Peptidase M16 middle/third" evidence="2">
    <location>
        <begin position="9"/>
        <end position="289"/>
    </location>
</feature>
<dbReference type="InterPro" id="IPR011249">
    <property type="entry name" value="Metalloenz_LuxS/M16"/>
</dbReference>
<dbReference type="GO" id="GO:0005739">
    <property type="term" value="C:mitochondrion"/>
    <property type="evidence" value="ECO:0007669"/>
    <property type="project" value="TreeGrafter"/>
</dbReference>
<keyword evidence="5" id="KW-1185">Reference proteome</keyword>
<dbReference type="PANTHER" id="PTHR43690">
    <property type="entry name" value="NARDILYSIN"/>
    <property type="match status" value="1"/>
</dbReference>
<dbReference type="InterPro" id="IPR054734">
    <property type="entry name" value="PqqF-like_C_4"/>
</dbReference>
<dbReference type="GO" id="GO:0051603">
    <property type="term" value="P:proteolysis involved in protein catabolic process"/>
    <property type="evidence" value="ECO:0007669"/>
    <property type="project" value="TreeGrafter"/>
</dbReference>
<feature type="non-terminal residue" evidence="4">
    <location>
        <position position="596"/>
    </location>
</feature>
<gene>
    <name evidence="4" type="primary">IDE1_1</name>
    <name evidence="4" type="ORF">HK103_001851</name>
</gene>
<proteinExistence type="predicted"/>
<name>A0AAD5U9Y0_9FUNG</name>
<dbReference type="Proteomes" id="UP001210925">
    <property type="component" value="Unassembled WGS sequence"/>
</dbReference>
<feature type="domain" description="Coenzyme PQQ synthesis protein F-like C-terminal lobe" evidence="3">
    <location>
        <begin position="395"/>
        <end position="493"/>
    </location>
</feature>
<dbReference type="GO" id="GO:0004222">
    <property type="term" value="F:metalloendopeptidase activity"/>
    <property type="evidence" value="ECO:0007669"/>
    <property type="project" value="TreeGrafter"/>
</dbReference>
<dbReference type="InterPro" id="IPR032632">
    <property type="entry name" value="Peptidase_M16_M"/>
</dbReference>
<evidence type="ECO:0000313" key="4">
    <source>
        <dbReference type="EMBL" id="KAJ3252084.1"/>
    </source>
</evidence>